<accession>A0AC35TXR6</accession>
<proteinExistence type="predicted"/>
<dbReference type="WBParaSite" id="RSKR_0000554400.1">
    <property type="protein sequence ID" value="RSKR_0000554400.1"/>
    <property type="gene ID" value="RSKR_0000554400"/>
</dbReference>
<evidence type="ECO:0000313" key="1">
    <source>
        <dbReference type="Proteomes" id="UP000095286"/>
    </source>
</evidence>
<organism evidence="1 2">
    <name type="scientific">Rhabditophanes sp. KR3021</name>
    <dbReference type="NCBI Taxonomy" id="114890"/>
    <lineage>
        <taxon>Eukaryota</taxon>
        <taxon>Metazoa</taxon>
        <taxon>Ecdysozoa</taxon>
        <taxon>Nematoda</taxon>
        <taxon>Chromadorea</taxon>
        <taxon>Rhabditida</taxon>
        <taxon>Tylenchina</taxon>
        <taxon>Panagrolaimomorpha</taxon>
        <taxon>Strongyloidoidea</taxon>
        <taxon>Alloionematidae</taxon>
        <taxon>Rhabditophanes</taxon>
    </lineage>
</organism>
<reference evidence="2" key="1">
    <citation type="submission" date="2016-11" db="UniProtKB">
        <authorList>
            <consortium name="WormBaseParasite"/>
        </authorList>
    </citation>
    <scope>IDENTIFICATION</scope>
    <source>
        <strain evidence="2">KR3021</strain>
    </source>
</reference>
<sequence>MAVLKRKLKDPECKGSHQVLQATKRRKSFDNLEERAKFDRLNFWMDNLKELNDDTDLSDRARAALSKQLLTGLKEADKPLLTNEQTAEFFLSLRADKIGIITSDVKTLLKIRLQRLLTSGQLVYEELSSPAEIKVRVCIVGDKETTKVCFQPQVKAKNNSYLTLSLLGL</sequence>
<dbReference type="Proteomes" id="UP000095286">
    <property type="component" value="Unplaced"/>
</dbReference>
<evidence type="ECO:0000313" key="2">
    <source>
        <dbReference type="WBParaSite" id="RSKR_0000554400.1"/>
    </source>
</evidence>
<protein>
    <submittedName>
        <fullName evidence="2">Uncharacterized protein</fullName>
    </submittedName>
</protein>
<name>A0AC35TXR6_9BILA</name>